<feature type="transmembrane region" description="Helical" evidence="8">
    <location>
        <begin position="69"/>
        <end position="88"/>
    </location>
</feature>
<dbReference type="OrthoDB" id="9807047at2"/>
<dbReference type="AlphaFoldDB" id="Q1MQ43"/>
<dbReference type="GO" id="GO:0005886">
    <property type="term" value="C:plasma membrane"/>
    <property type="evidence" value="ECO:0007669"/>
    <property type="project" value="UniProtKB-SubCell"/>
</dbReference>
<keyword evidence="7 8" id="KW-0472">Membrane</keyword>
<gene>
    <name evidence="10" type="primary">potB</name>
    <name evidence="10" type="ordered locus">LI0830</name>
</gene>
<dbReference type="InterPro" id="IPR000515">
    <property type="entry name" value="MetI-like"/>
</dbReference>
<comment type="subcellular location">
    <subcellularLocation>
        <location evidence="1 8">Cell membrane</location>
        <topology evidence="1 8">Multi-pass membrane protein</topology>
    </subcellularLocation>
</comment>
<feature type="transmembrane region" description="Helical" evidence="8">
    <location>
        <begin position="194"/>
        <end position="216"/>
    </location>
</feature>
<reference evidence="10 11" key="1">
    <citation type="submission" date="2005-11" db="EMBL/GenBank/DDBJ databases">
        <title>The complete genome sequence of Lawsonia intracellularis: the causative agent of proliferative enteropathy.</title>
        <authorList>
            <person name="Kaur K."/>
            <person name="Zhang Q."/>
            <person name="Beckler D."/>
            <person name="Munir S."/>
            <person name="Li L."/>
            <person name="Kinsley K."/>
            <person name="Herron L."/>
            <person name="Peterson A."/>
            <person name="May B."/>
            <person name="Singh S."/>
            <person name="Gebhart C."/>
            <person name="Kapur V."/>
        </authorList>
    </citation>
    <scope>NUCLEOTIDE SEQUENCE [LARGE SCALE GENOMIC DNA]</scope>
    <source>
        <strain evidence="10 11">PHE/MN1-00</strain>
    </source>
</reference>
<evidence type="ECO:0000313" key="11">
    <source>
        <dbReference type="Proteomes" id="UP000002430"/>
    </source>
</evidence>
<evidence type="ECO:0000313" key="10">
    <source>
        <dbReference type="EMBL" id="CAJ54884.1"/>
    </source>
</evidence>
<feature type="transmembrane region" description="Helical" evidence="8">
    <location>
        <begin position="100"/>
        <end position="124"/>
    </location>
</feature>
<keyword evidence="11" id="KW-1185">Reference proteome</keyword>
<dbReference type="KEGG" id="lip:LI0830"/>
<dbReference type="PROSITE" id="PS50928">
    <property type="entry name" value="ABC_TM1"/>
    <property type="match status" value="1"/>
</dbReference>
<evidence type="ECO:0000256" key="6">
    <source>
        <dbReference type="ARBA" id="ARBA00022989"/>
    </source>
</evidence>
<dbReference type="eggNOG" id="COG1176">
    <property type="taxonomic scope" value="Bacteria"/>
</dbReference>
<dbReference type="GO" id="GO:0055085">
    <property type="term" value="P:transmembrane transport"/>
    <property type="evidence" value="ECO:0007669"/>
    <property type="project" value="InterPro"/>
</dbReference>
<dbReference type="RefSeq" id="WP_011526913.1">
    <property type="nucleotide sequence ID" value="NC_008011.1"/>
</dbReference>
<feature type="domain" description="ABC transmembrane type-1" evidence="9">
    <location>
        <begin position="65"/>
        <end position="271"/>
    </location>
</feature>
<feature type="transmembrane region" description="Helical" evidence="8">
    <location>
        <begin position="252"/>
        <end position="273"/>
    </location>
</feature>
<feature type="transmembrane region" description="Helical" evidence="8">
    <location>
        <begin position="151"/>
        <end position="173"/>
    </location>
</feature>
<evidence type="ECO:0000256" key="7">
    <source>
        <dbReference type="ARBA" id="ARBA00023136"/>
    </source>
</evidence>
<dbReference type="HOGENOM" id="CLU_016047_18_3_7"/>
<feature type="transmembrane region" description="Helical" evidence="8">
    <location>
        <begin position="7"/>
        <end position="25"/>
    </location>
</feature>
<evidence type="ECO:0000256" key="3">
    <source>
        <dbReference type="ARBA" id="ARBA00022448"/>
    </source>
</evidence>
<accession>Q1MQ43</accession>
<evidence type="ECO:0000259" key="9">
    <source>
        <dbReference type="PROSITE" id="PS50928"/>
    </source>
</evidence>
<dbReference type="EMBL" id="AM180252">
    <property type="protein sequence ID" value="CAJ54884.1"/>
    <property type="molecule type" value="Genomic_DNA"/>
</dbReference>
<evidence type="ECO:0000256" key="2">
    <source>
        <dbReference type="ARBA" id="ARBA00007069"/>
    </source>
</evidence>
<evidence type="ECO:0000256" key="1">
    <source>
        <dbReference type="ARBA" id="ARBA00004651"/>
    </source>
</evidence>
<evidence type="ECO:0000256" key="4">
    <source>
        <dbReference type="ARBA" id="ARBA00022475"/>
    </source>
</evidence>
<protein>
    <submittedName>
        <fullName evidence="10">ABC-type spermidine/putrescine transport system, permease component I</fullName>
    </submittedName>
</protein>
<dbReference type="PANTHER" id="PTHR42929">
    <property type="entry name" value="INNER MEMBRANE ABC TRANSPORTER PERMEASE PROTEIN YDCU-RELATED-RELATED"/>
    <property type="match status" value="1"/>
</dbReference>
<dbReference type="Proteomes" id="UP000002430">
    <property type="component" value="Chromosome"/>
</dbReference>
<keyword evidence="4" id="KW-1003">Cell membrane</keyword>
<evidence type="ECO:0000256" key="5">
    <source>
        <dbReference type="ARBA" id="ARBA00022692"/>
    </source>
</evidence>
<sequence length="294" mass="33263">MKWLKGFQLVVIAPTVIWLGLFALLPNVGLLVVTFLTRGDQEFVIPVLTFSNYARLFEPSFLKILWDSIWLALMSTLFCLLVGYPFAYRNARSKAKIKPWLLLLIIIPFWTNSLIRTYALVLILKANGLLSTVLIWLGIINEPISFMYSDFAVFIGITYTFLPFMVLPLYTTIEKLDPRLLDAAKDLGAGGFRAFWHITLPLTLPGIVAGSMFVFLPSLGAFYIPEILGGSKDILVGTFIKNQFFVNRDWPLGAASSTILTILLFILLILHHITTQSFSIKNRAENDPRFRRPV</sequence>
<keyword evidence="3 8" id="KW-0813">Transport</keyword>
<keyword evidence="5 8" id="KW-0812">Transmembrane</keyword>
<proteinExistence type="inferred from homology"/>
<dbReference type="InterPro" id="IPR035906">
    <property type="entry name" value="MetI-like_sf"/>
</dbReference>
<dbReference type="SUPFAM" id="SSF161098">
    <property type="entry name" value="MetI-like"/>
    <property type="match status" value="1"/>
</dbReference>
<organism evidence="10 11">
    <name type="scientific">Lawsonia intracellularis (strain PHE/MN1-00)</name>
    <dbReference type="NCBI Taxonomy" id="363253"/>
    <lineage>
        <taxon>Bacteria</taxon>
        <taxon>Pseudomonadati</taxon>
        <taxon>Thermodesulfobacteriota</taxon>
        <taxon>Desulfovibrionia</taxon>
        <taxon>Desulfovibrionales</taxon>
        <taxon>Desulfovibrionaceae</taxon>
        <taxon>Lawsonia</taxon>
    </lineage>
</organism>
<dbReference type="STRING" id="363253.LI0830"/>
<dbReference type="PANTHER" id="PTHR42929:SF1">
    <property type="entry name" value="INNER MEMBRANE ABC TRANSPORTER PERMEASE PROTEIN YDCU-RELATED"/>
    <property type="match status" value="1"/>
</dbReference>
<dbReference type="Pfam" id="PF00528">
    <property type="entry name" value="BPD_transp_1"/>
    <property type="match status" value="1"/>
</dbReference>
<name>Q1MQ43_LAWIP</name>
<dbReference type="Gene3D" id="1.10.3720.10">
    <property type="entry name" value="MetI-like"/>
    <property type="match status" value="1"/>
</dbReference>
<evidence type="ECO:0000256" key="8">
    <source>
        <dbReference type="RuleBase" id="RU363032"/>
    </source>
</evidence>
<keyword evidence="6 8" id="KW-1133">Transmembrane helix</keyword>
<comment type="similarity">
    <text evidence="2">Belongs to the binding-protein-dependent transport system permease family. CysTW subfamily.</text>
</comment>
<dbReference type="CDD" id="cd06261">
    <property type="entry name" value="TM_PBP2"/>
    <property type="match status" value="1"/>
</dbReference>